<gene>
    <name evidence="1" type="ORF">SEVIR_6G156150v2</name>
</gene>
<name>A0A4U6U5T3_SETVI</name>
<reference evidence="1" key="1">
    <citation type="submission" date="2019-03" db="EMBL/GenBank/DDBJ databases">
        <title>WGS assembly of Setaria viridis.</title>
        <authorList>
            <person name="Huang P."/>
            <person name="Jenkins J."/>
            <person name="Grimwood J."/>
            <person name="Barry K."/>
            <person name="Healey A."/>
            <person name="Mamidi S."/>
            <person name="Sreedasyam A."/>
            <person name="Shu S."/>
            <person name="Feldman M."/>
            <person name="Wu J."/>
            <person name="Yu Y."/>
            <person name="Chen C."/>
            <person name="Johnson J."/>
            <person name="Rokhsar D."/>
            <person name="Baxter I."/>
            <person name="Schmutz J."/>
            <person name="Brutnell T."/>
            <person name="Kellogg E."/>
        </authorList>
    </citation>
    <scope>NUCLEOTIDE SEQUENCE [LARGE SCALE GENOMIC DNA]</scope>
</reference>
<protein>
    <submittedName>
        <fullName evidence="1">Uncharacterized protein</fullName>
    </submittedName>
</protein>
<dbReference type="EMBL" id="CM016557">
    <property type="protein sequence ID" value="TKW10322.1"/>
    <property type="molecule type" value="Genomic_DNA"/>
</dbReference>
<dbReference type="Proteomes" id="UP000298652">
    <property type="component" value="Chromosome 6"/>
</dbReference>
<dbReference type="AlphaFoldDB" id="A0A4U6U5T3"/>
<dbReference type="Gramene" id="TKW10322">
    <property type="protein sequence ID" value="TKW10322"/>
    <property type="gene ID" value="SEVIR_6G156150v2"/>
</dbReference>
<accession>A0A4U6U5T3</accession>
<organism evidence="1 2">
    <name type="scientific">Setaria viridis</name>
    <name type="common">Green bristlegrass</name>
    <name type="synonym">Setaria italica subsp. viridis</name>
    <dbReference type="NCBI Taxonomy" id="4556"/>
    <lineage>
        <taxon>Eukaryota</taxon>
        <taxon>Viridiplantae</taxon>
        <taxon>Streptophyta</taxon>
        <taxon>Embryophyta</taxon>
        <taxon>Tracheophyta</taxon>
        <taxon>Spermatophyta</taxon>
        <taxon>Magnoliopsida</taxon>
        <taxon>Liliopsida</taxon>
        <taxon>Poales</taxon>
        <taxon>Poaceae</taxon>
        <taxon>PACMAD clade</taxon>
        <taxon>Panicoideae</taxon>
        <taxon>Panicodae</taxon>
        <taxon>Paniceae</taxon>
        <taxon>Cenchrinae</taxon>
        <taxon>Setaria</taxon>
    </lineage>
</organism>
<keyword evidence="2" id="KW-1185">Reference proteome</keyword>
<proteinExistence type="predicted"/>
<sequence>MVLLWIVPSAVCIIALRQVNVAVEFQREAKS</sequence>
<evidence type="ECO:0000313" key="2">
    <source>
        <dbReference type="Proteomes" id="UP000298652"/>
    </source>
</evidence>
<evidence type="ECO:0000313" key="1">
    <source>
        <dbReference type="EMBL" id="TKW10322.1"/>
    </source>
</evidence>